<organism evidence="4 5">
    <name type="scientific">Panicum hallii var. hallii</name>
    <dbReference type="NCBI Taxonomy" id="1504633"/>
    <lineage>
        <taxon>Eukaryota</taxon>
        <taxon>Viridiplantae</taxon>
        <taxon>Streptophyta</taxon>
        <taxon>Embryophyta</taxon>
        <taxon>Tracheophyta</taxon>
        <taxon>Spermatophyta</taxon>
        <taxon>Magnoliopsida</taxon>
        <taxon>Liliopsida</taxon>
        <taxon>Poales</taxon>
        <taxon>Poaceae</taxon>
        <taxon>PACMAD clade</taxon>
        <taxon>Panicoideae</taxon>
        <taxon>Panicodae</taxon>
        <taxon>Paniceae</taxon>
        <taxon>Panicinae</taxon>
        <taxon>Panicum</taxon>
        <taxon>Panicum sect. Panicum</taxon>
    </lineage>
</organism>
<keyword evidence="1 2" id="KW-0694">RNA-binding</keyword>
<dbReference type="SUPFAM" id="SSF54928">
    <property type="entry name" value="RNA-binding domain, RBD"/>
    <property type="match status" value="1"/>
</dbReference>
<sequence>MALNRRGWTLLRLRCAATPFGKLFNRTAASSSGCTSKLFVGGLSYDTNETALKDAFSQHGDVIAVKVICHPTTGKSKGFGFVTFSSQDEAAATAHKMNGARWEAHSGALLKQWMICHCCLFITEFVGRIEWAPMYTAYVQSSLQIDSLLISQHSTGFPELFLALF</sequence>
<protein>
    <recommendedName>
        <fullName evidence="3">RRM domain-containing protein</fullName>
    </recommendedName>
</protein>
<proteinExistence type="predicted"/>
<dbReference type="InterPro" id="IPR052462">
    <property type="entry name" value="SLIRP/GR-RBP-like"/>
</dbReference>
<feature type="domain" description="RRM" evidence="3">
    <location>
        <begin position="36"/>
        <end position="111"/>
    </location>
</feature>
<dbReference type="InterPro" id="IPR012677">
    <property type="entry name" value="Nucleotide-bd_a/b_plait_sf"/>
</dbReference>
<dbReference type="PROSITE" id="PS50102">
    <property type="entry name" value="RRM"/>
    <property type="match status" value="1"/>
</dbReference>
<dbReference type="EMBL" id="CM009750">
    <property type="protein sequence ID" value="PUZ73179.1"/>
    <property type="molecule type" value="Genomic_DNA"/>
</dbReference>
<dbReference type="SMART" id="SM00360">
    <property type="entry name" value="RRM"/>
    <property type="match status" value="1"/>
</dbReference>
<evidence type="ECO:0000256" key="1">
    <source>
        <dbReference type="ARBA" id="ARBA00022884"/>
    </source>
</evidence>
<dbReference type="Gene3D" id="3.30.70.330">
    <property type="match status" value="1"/>
</dbReference>
<dbReference type="Pfam" id="PF00076">
    <property type="entry name" value="RRM_1"/>
    <property type="match status" value="1"/>
</dbReference>
<dbReference type="InterPro" id="IPR035979">
    <property type="entry name" value="RBD_domain_sf"/>
</dbReference>
<dbReference type="OrthoDB" id="439808at2759"/>
<name>A0A2T7EZC3_9POAL</name>
<dbReference type="PANTHER" id="PTHR48027">
    <property type="entry name" value="HETEROGENEOUS NUCLEAR RIBONUCLEOPROTEIN 87F-RELATED"/>
    <property type="match status" value="1"/>
</dbReference>
<dbReference type="AlphaFoldDB" id="A0A2T7EZC3"/>
<evidence type="ECO:0000313" key="5">
    <source>
        <dbReference type="Proteomes" id="UP000244336"/>
    </source>
</evidence>
<evidence type="ECO:0000256" key="2">
    <source>
        <dbReference type="PROSITE-ProRule" id="PRU00176"/>
    </source>
</evidence>
<dbReference type="STRING" id="1504633.A0A2T7EZC3"/>
<dbReference type="GO" id="GO:0003723">
    <property type="term" value="F:RNA binding"/>
    <property type="evidence" value="ECO:0007669"/>
    <property type="project" value="UniProtKB-UniRule"/>
</dbReference>
<accession>A0A2T7EZC3</accession>
<dbReference type="Proteomes" id="UP000244336">
    <property type="component" value="Chromosome 2"/>
</dbReference>
<evidence type="ECO:0000313" key="4">
    <source>
        <dbReference type="EMBL" id="PUZ73180.1"/>
    </source>
</evidence>
<keyword evidence="5" id="KW-1185">Reference proteome</keyword>
<gene>
    <name evidence="4" type="ORF">GQ55_2G454200</name>
</gene>
<dbReference type="Gramene" id="PUZ73180">
    <property type="protein sequence ID" value="PUZ73180"/>
    <property type="gene ID" value="GQ55_2G454200"/>
</dbReference>
<evidence type="ECO:0000259" key="3">
    <source>
        <dbReference type="PROSITE" id="PS50102"/>
    </source>
</evidence>
<reference evidence="4 5" key="1">
    <citation type="submission" date="2018-04" db="EMBL/GenBank/DDBJ databases">
        <title>WGS assembly of Panicum hallii var. hallii HAL2.</title>
        <authorList>
            <person name="Lovell J."/>
            <person name="Jenkins J."/>
            <person name="Lowry D."/>
            <person name="Mamidi S."/>
            <person name="Sreedasyam A."/>
            <person name="Weng X."/>
            <person name="Barry K."/>
            <person name="Bonette J."/>
            <person name="Campitelli B."/>
            <person name="Daum C."/>
            <person name="Gordon S."/>
            <person name="Gould B."/>
            <person name="Lipzen A."/>
            <person name="MacQueen A."/>
            <person name="Palacio-Mejia J."/>
            <person name="Plott C."/>
            <person name="Shakirov E."/>
            <person name="Shu S."/>
            <person name="Yoshinaga Y."/>
            <person name="Zane M."/>
            <person name="Rokhsar D."/>
            <person name="Grimwood J."/>
            <person name="Schmutz J."/>
            <person name="Juenger T."/>
        </authorList>
    </citation>
    <scope>NUCLEOTIDE SEQUENCE [LARGE SCALE GENOMIC DNA]</scope>
    <source>
        <strain evidence="5">cv. HAL2</strain>
        <strain evidence="4">HAL2</strain>
    </source>
</reference>
<dbReference type="Gramene" id="PUZ73179">
    <property type="protein sequence ID" value="PUZ73179"/>
    <property type="gene ID" value="GQ55_2G454200"/>
</dbReference>
<dbReference type="EMBL" id="CM009750">
    <property type="protein sequence ID" value="PUZ73180.1"/>
    <property type="molecule type" value="Genomic_DNA"/>
</dbReference>
<dbReference type="InterPro" id="IPR000504">
    <property type="entry name" value="RRM_dom"/>
</dbReference>